<accession>A0AAV4BYN1</accession>
<name>A0AAV4BYN1_9GAST</name>
<sequence>MIFLTFNVQLGHSIFPVFYTHRGQTVAIHSGEKPFHIGFKINYDGESTTVSICQAVSTCKNEEQVLPATLPHVRTHNLKNKPSMLSQENNKDLQAILGFMPALDKQFKKGDCKLECGKICTCTCHKSLET</sequence>
<protein>
    <submittedName>
        <fullName evidence="1">Uncharacterized protein</fullName>
    </submittedName>
</protein>
<dbReference type="AlphaFoldDB" id="A0AAV4BYN1"/>
<keyword evidence="2" id="KW-1185">Reference proteome</keyword>
<gene>
    <name evidence="1" type="ORF">PoB_005184400</name>
</gene>
<organism evidence="1 2">
    <name type="scientific">Plakobranchus ocellatus</name>
    <dbReference type="NCBI Taxonomy" id="259542"/>
    <lineage>
        <taxon>Eukaryota</taxon>
        <taxon>Metazoa</taxon>
        <taxon>Spiralia</taxon>
        <taxon>Lophotrochozoa</taxon>
        <taxon>Mollusca</taxon>
        <taxon>Gastropoda</taxon>
        <taxon>Heterobranchia</taxon>
        <taxon>Euthyneura</taxon>
        <taxon>Panpulmonata</taxon>
        <taxon>Sacoglossa</taxon>
        <taxon>Placobranchoidea</taxon>
        <taxon>Plakobranchidae</taxon>
        <taxon>Plakobranchus</taxon>
    </lineage>
</organism>
<dbReference type="Proteomes" id="UP000735302">
    <property type="component" value="Unassembled WGS sequence"/>
</dbReference>
<proteinExistence type="predicted"/>
<evidence type="ECO:0000313" key="2">
    <source>
        <dbReference type="Proteomes" id="UP000735302"/>
    </source>
</evidence>
<evidence type="ECO:0000313" key="1">
    <source>
        <dbReference type="EMBL" id="GFO25339.1"/>
    </source>
</evidence>
<comment type="caution">
    <text evidence="1">The sequence shown here is derived from an EMBL/GenBank/DDBJ whole genome shotgun (WGS) entry which is preliminary data.</text>
</comment>
<dbReference type="EMBL" id="BLXT01005746">
    <property type="protein sequence ID" value="GFO25339.1"/>
    <property type="molecule type" value="Genomic_DNA"/>
</dbReference>
<reference evidence="1 2" key="1">
    <citation type="journal article" date="2021" name="Elife">
        <title>Chloroplast acquisition without the gene transfer in kleptoplastic sea slugs, Plakobranchus ocellatus.</title>
        <authorList>
            <person name="Maeda T."/>
            <person name="Takahashi S."/>
            <person name="Yoshida T."/>
            <person name="Shimamura S."/>
            <person name="Takaki Y."/>
            <person name="Nagai Y."/>
            <person name="Toyoda A."/>
            <person name="Suzuki Y."/>
            <person name="Arimoto A."/>
            <person name="Ishii H."/>
            <person name="Satoh N."/>
            <person name="Nishiyama T."/>
            <person name="Hasebe M."/>
            <person name="Maruyama T."/>
            <person name="Minagawa J."/>
            <person name="Obokata J."/>
            <person name="Shigenobu S."/>
        </authorList>
    </citation>
    <scope>NUCLEOTIDE SEQUENCE [LARGE SCALE GENOMIC DNA]</scope>
</reference>